<evidence type="ECO:0000256" key="4">
    <source>
        <dbReference type="ARBA" id="ARBA00023136"/>
    </source>
</evidence>
<name>A0AA39GGV2_SARSR</name>
<protein>
    <recommendedName>
        <fullName evidence="8">Major facilitator superfamily (MFS) profile domain-containing protein</fullName>
    </recommendedName>
</protein>
<dbReference type="PANTHER" id="PTHR23501">
    <property type="entry name" value="MAJOR FACILITATOR SUPERFAMILY"/>
    <property type="match status" value="1"/>
</dbReference>
<sequence>MSSLLGPTLGGAITSHTTWRRVFWSNIPPGVTAILALAVVFPKNARPMNITRRHFAMMDYLGMISYLIGSTMLVFASEEGGLVYAWHSPVIIVAFSLSAAAFVFFMAWEWRLSGISEPTGSVLSLFPMYLTRQRIIAFSFLTAFLAGFPFLVLIVFLPQRFQLMYGLSAMDAGVRPCCFRQREPDLVASCREPATSAATYSSDPLCLQLIGLGLMTTLSTTSREFSPAIFGFQVILGLGFGLTLSCVVIVAQTEVKHDPDVVITISAITQIRVLGGVIGVAMAQAILNHQLTTSLTGKVPSEKIEALLRSASAIRDFTPEQAASTANYYGKRFDLQYEVILGLSGAALLTGIGCWQRRPANFSEIQKRRPKGERISEPTPCFKFVLARCLHCALVAQPAAAGGRFLPFKMALGPGKAI</sequence>
<comment type="caution">
    <text evidence="6">The sequence shown here is derived from an EMBL/GenBank/DDBJ whole genome shotgun (WGS) entry which is preliminary data.</text>
</comment>
<dbReference type="SUPFAM" id="SSF103473">
    <property type="entry name" value="MFS general substrate transporter"/>
    <property type="match status" value="1"/>
</dbReference>
<feature type="transmembrane region" description="Helical" evidence="5">
    <location>
        <begin position="262"/>
        <end position="287"/>
    </location>
</feature>
<evidence type="ECO:0000313" key="7">
    <source>
        <dbReference type="Proteomes" id="UP001175261"/>
    </source>
</evidence>
<dbReference type="Gene3D" id="1.20.1720.10">
    <property type="entry name" value="Multidrug resistance protein D"/>
    <property type="match status" value="1"/>
</dbReference>
<dbReference type="Proteomes" id="UP001175261">
    <property type="component" value="Unassembled WGS sequence"/>
</dbReference>
<feature type="transmembrane region" description="Helical" evidence="5">
    <location>
        <begin position="83"/>
        <end position="108"/>
    </location>
</feature>
<evidence type="ECO:0000256" key="5">
    <source>
        <dbReference type="SAM" id="Phobius"/>
    </source>
</evidence>
<keyword evidence="2 5" id="KW-0812">Transmembrane</keyword>
<feature type="transmembrane region" description="Helical" evidence="5">
    <location>
        <begin position="135"/>
        <end position="157"/>
    </location>
</feature>
<reference evidence="6" key="1">
    <citation type="submission" date="2022-10" db="EMBL/GenBank/DDBJ databases">
        <title>Determination and structural analysis of whole genome sequence of Sarocladium strictum F4-1.</title>
        <authorList>
            <person name="Hu L."/>
            <person name="Jiang Y."/>
        </authorList>
    </citation>
    <scope>NUCLEOTIDE SEQUENCE</scope>
    <source>
        <strain evidence="6">F4-1</strain>
    </source>
</reference>
<evidence type="ECO:0000256" key="3">
    <source>
        <dbReference type="ARBA" id="ARBA00022989"/>
    </source>
</evidence>
<dbReference type="GO" id="GO:0022857">
    <property type="term" value="F:transmembrane transporter activity"/>
    <property type="evidence" value="ECO:0007669"/>
    <property type="project" value="TreeGrafter"/>
</dbReference>
<organism evidence="6 7">
    <name type="scientific">Sarocladium strictum</name>
    <name type="common">Black bundle disease fungus</name>
    <name type="synonym">Acremonium strictum</name>
    <dbReference type="NCBI Taxonomy" id="5046"/>
    <lineage>
        <taxon>Eukaryota</taxon>
        <taxon>Fungi</taxon>
        <taxon>Dikarya</taxon>
        <taxon>Ascomycota</taxon>
        <taxon>Pezizomycotina</taxon>
        <taxon>Sordariomycetes</taxon>
        <taxon>Hypocreomycetidae</taxon>
        <taxon>Hypocreales</taxon>
        <taxon>Sarocladiaceae</taxon>
        <taxon>Sarocladium</taxon>
    </lineage>
</organism>
<gene>
    <name evidence="6" type="ORF">NLU13_6111</name>
</gene>
<dbReference type="InterPro" id="IPR036259">
    <property type="entry name" value="MFS_trans_sf"/>
</dbReference>
<evidence type="ECO:0000256" key="2">
    <source>
        <dbReference type="ARBA" id="ARBA00022692"/>
    </source>
</evidence>
<proteinExistence type="predicted"/>
<dbReference type="EMBL" id="JAPDFR010000005">
    <property type="protein sequence ID" value="KAK0386274.1"/>
    <property type="molecule type" value="Genomic_DNA"/>
</dbReference>
<evidence type="ECO:0008006" key="8">
    <source>
        <dbReference type="Google" id="ProtNLM"/>
    </source>
</evidence>
<comment type="subcellular location">
    <subcellularLocation>
        <location evidence="1">Membrane</location>
        <topology evidence="1">Multi-pass membrane protein</topology>
    </subcellularLocation>
</comment>
<dbReference type="GO" id="GO:0005886">
    <property type="term" value="C:plasma membrane"/>
    <property type="evidence" value="ECO:0007669"/>
    <property type="project" value="TreeGrafter"/>
</dbReference>
<keyword evidence="4 5" id="KW-0472">Membrane</keyword>
<feature type="transmembrane region" description="Helical" evidence="5">
    <location>
        <begin position="27"/>
        <end position="45"/>
    </location>
</feature>
<dbReference type="PANTHER" id="PTHR23501:SF43">
    <property type="entry name" value="MULTIDRUG TRANSPORTER, PUTATIVE (AFU_ORTHOLOGUE AFUA_6G03040)-RELATED"/>
    <property type="match status" value="1"/>
</dbReference>
<feature type="transmembrane region" description="Helical" evidence="5">
    <location>
        <begin position="57"/>
        <end position="77"/>
    </location>
</feature>
<keyword evidence="7" id="KW-1185">Reference proteome</keyword>
<accession>A0AA39GGV2</accession>
<evidence type="ECO:0000313" key="6">
    <source>
        <dbReference type="EMBL" id="KAK0386274.1"/>
    </source>
</evidence>
<feature type="transmembrane region" description="Helical" evidence="5">
    <location>
        <begin position="228"/>
        <end position="250"/>
    </location>
</feature>
<keyword evidence="3 5" id="KW-1133">Transmembrane helix</keyword>
<dbReference type="AlphaFoldDB" id="A0AA39GGV2"/>
<evidence type="ECO:0000256" key="1">
    <source>
        <dbReference type="ARBA" id="ARBA00004141"/>
    </source>
</evidence>